<dbReference type="PANTHER" id="PTHR12592">
    <property type="entry name" value="ATP-DEPENDENT (S)-NAD(P)H-HYDRATE DEHYDRATASE FAMILY MEMBER"/>
    <property type="match status" value="1"/>
</dbReference>
<sequence length="506" mass="54486">MNIVTAKEMYEIDRIAIEEKGLSGTILMESAGRAIAELLRNQLTKETKIVVLVGSGNNGGDGFVLARTLVNLGYQVETIQMVANERIQGDARFHKEIFLQYGCPLTLFEKIETSKEAILTADLIVDALLGIGVTGKLRAPYNQIIPLVNQAESRIVSIDLPSGLPAETSETFEMAVKADQTYIVEAPKLSAFIERYAEYYGKWETVSIGLPKDGFDQVKTRRTWEGTDVVTTLPARNRFSHKGNHGKGLVIGGSALMPGSIAMTAKAALRAGAGLLTVATVPEAISSVAAHITETTFHSLSEKSGVITGGTDLNYADYDAIVIGMGMGRTSDTQQFTQRVVAEANVPLLIDADGLYHIRNDLDMLKARTAPTVLTPHPGEMATILGCSVQDVLENPFACAERFAKTYQVHLLLKGAYTIVTDPVGNQFVNVTGNEGLAKGGSGDCLAGVILAMVMQEQPLTAAISNSCYIHGKAAELLVENEHSTYDLLATDVIEAIPLVFRTFFS</sequence>
<organism evidence="22 23">
    <name type="scientific">Natronobacillus azotifigens</name>
    <dbReference type="NCBI Taxonomy" id="472978"/>
    <lineage>
        <taxon>Bacteria</taxon>
        <taxon>Bacillati</taxon>
        <taxon>Bacillota</taxon>
        <taxon>Bacilli</taxon>
        <taxon>Bacillales</taxon>
        <taxon>Bacillaceae</taxon>
        <taxon>Natronobacillus</taxon>
    </lineage>
</organism>
<evidence type="ECO:0000256" key="12">
    <source>
        <dbReference type="ARBA" id="ARBA00023239"/>
    </source>
</evidence>
<dbReference type="GO" id="GO:0052856">
    <property type="term" value="F:NAD(P)HX epimerase activity"/>
    <property type="evidence" value="ECO:0007669"/>
    <property type="project" value="UniProtKB-UniRule"/>
</dbReference>
<comment type="catalytic activity">
    <reaction evidence="16 17 19">
        <text>(6S)-NADPHX + ADP = AMP + phosphate + NADPH + H(+)</text>
        <dbReference type="Rhea" id="RHEA:32235"/>
        <dbReference type="ChEBI" id="CHEBI:15378"/>
        <dbReference type="ChEBI" id="CHEBI:43474"/>
        <dbReference type="ChEBI" id="CHEBI:57783"/>
        <dbReference type="ChEBI" id="CHEBI:64076"/>
        <dbReference type="ChEBI" id="CHEBI:456215"/>
        <dbReference type="ChEBI" id="CHEBI:456216"/>
        <dbReference type="EC" id="4.2.1.136"/>
    </reaction>
</comment>
<evidence type="ECO:0000256" key="19">
    <source>
        <dbReference type="PIRNR" id="PIRNR017184"/>
    </source>
</evidence>
<evidence type="ECO:0000256" key="17">
    <source>
        <dbReference type="HAMAP-Rule" id="MF_01965"/>
    </source>
</evidence>
<feature type="binding site" evidence="18">
    <location>
        <position position="126"/>
    </location>
    <ligand>
        <name>K(+)</name>
        <dbReference type="ChEBI" id="CHEBI:29103"/>
    </ligand>
</feature>
<feature type="binding site" evidence="17">
    <location>
        <position position="444"/>
    </location>
    <ligand>
        <name>(6S)-NADPHX</name>
        <dbReference type="ChEBI" id="CHEBI:64076"/>
    </ligand>
</feature>
<feature type="binding site" evidence="17">
    <location>
        <begin position="414"/>
        <end position="418"/>
    </location>
    <ligand>
        <name>AMP</name>
        <dbReference type="ChEBI" id="CHEBI:456215"/>
    </ligand>
</feature>
<comment type="similarity">
    <text evidence="18">Belongs to the NnrE/AIBP family.</text>
</comment>
<feature type="binding site" evidence="17">
    <location>
        <position position="377"/>
    </location>
    <ligand>
        <name>(6S)-NADPHX</name>
        <dbReference type="ChEBI" id="CHEBI:64076"/>
    </ligand>
</feature>
<comment type="catalytic activity">
    <reaction evidence="2 18 19">
        <text>(6R)-NADPHX = (6S)-NADPHX</text>
        <dbReference type="Rhea" id="RHEA:32227"/>
        <dbReference type="ChEBI" id="CHEBI:64076"/>
        <dbReference type="ChEBI" id="CHEBI:64077"/>
        <dbReference type="EC" id="5.1.99.6"/>
    </reaction>
</comment>
<evidence type="ECO:0000256" key="14">
    <source>
        <dbReference type="ARBA" id="ARBA00025153"/>
    </source>
</evidence>
<dbReference type="NCBIfam" id="TIGR00197">
    <property type="entry name" value="yjeF_nterm"/>
    <property type="match status" value="1"/>
</dbReference>
<dbReference type="GO" id="GO:0046496">
    <property type="term" value="P:nicotinamide nucleotide metabolic process"/>
    <property type="evidence" value="ECO:0007669"/>
    <property type="project" value="UniProtKB-UniRule"/>
</dbReference>
<keyword evidence="11 18" id="KW-0413">Isomerase</keyword>
<feature type="binding site" evidence="18">
    <location>
        <begin position="57"/>
        <end position="61"/>
    </location>
    <ligand>
        <name>(6S)-NADPHX</name>
        <dbReference type="ChEBI" id="CHEBI:64076"/>
    </ligand>
</feature>
<dbReference type="CDD" id="cd01171">
    <property type="entry name" value="YXKO-related"/>
    <property type="match status" value="1"/>
</dbReference>
<feature type="binding site" evidence="17">
    <location>
        <position position="443"/>
    </location>
    <ligand>
        <name>AMP</name>
        <dbReference type="ChEBI" id="CHEBI:456215"/>
    </ligand>
</feature>
<dbReference type="SUPFAM" id="SSF53613">
    <property type="entry name" value="Ribokinase-like"/>
    <property type="match status" value="1"/>
</dbReference>
<evidence type="ECO:0000256" key="7">
    <source>
        <dbReference type="ARBA" id="ARBA00022840"/>
    </source>
</evidence>
<evidence type="ECO:0000256" key="8">
    <source>
        <dbReference type="ARBA" id="ARBA00022857"/>
    </source>
</evidence>
<keyword evidence="12 17" id="KW-0456">Lyase</keyword>
<dbReference type="RefSeq" id="WP_268779458.1">
    <property type="nucleotide sequence ID" value="NZ_JAPRAT010000008.1"/>
</dbReference>
<keyword evidence="6 17" id="KW-0547">Nucleotide-binding</keyword>
<evidence type="ECO:0000313" key="23">
    <source>
        <dbReference type="Proteomes" id="UP001084197"/>
    </source>
</evidence>
<name>A0A9J6RAK5_9BACI</name>
<accession>A0A9J6RAK5</accession>
<dbReference type="EC" id="5.1.99.6" evidence="19"/>
<dbReference type="EC" id="4.2.1.136" evidence="19"/>
<feature type="binding site" evidence="18">
    <location>
        <position position="159"/>
    </location>
    <ligand>
        <name>(6S)-NADPHX</name>
        <dbReference type="ChEBI" id="CHEBI:64076"/>
    </ligand>
</feature>
<evidence type="ECO:0000256" key="3">
    <source>
        <dbReference type="ARBA" id="ARBA00006001"/>
    </source>
</evidence>
<reference evidence="22" key="1">
    <citation type="submission" date="2022-11" db="EMBL/GenBank/DDBJ databases">
        <title>WGS of Natronobacillus azotifigens 24KS-1, an anaerobic diazotrophic haloalkaliphile from soda-rich habitats.</title>
        <authorList>
            <person name="Sorokin D.Y."/>
            <person name="Merkel A.Y."/>
        </authorList>
    </citation>
    <scope>NUCLEOTIDE SEQUENCE</scope>
    <source>
        <strain evidence="22">24KS-1</strain>
    </source>
</reference>
<feature type="binding site" evidence="18">
    <location>
        <position position="162"/>
    </location>
    <ligand>
        <name>K(+)</name>
        <dbReference type="ChEBI" id="CHEBI:29103"/>
    </ligand>
</feature>
<feature type="binding site" evidence="17">
    <location>
        <position position="326"/>
    </location>
    <ligand>
        <name>(6S)-NADPHX</name>
        <dbReference type="ChEBI" id="CHEBI:64076"/>
    </ligand>
</feature>
<dbReference type="NCBIfam" id="TIGR00196">
    <property type="entry name" value="yjeF_cterm"/>
    <property type="match status" value="1"/>
</dbReference>
<comment type="catalytic activity">
    <reaction evidence="1 18 19">
        <text>(6R)-NADHX = (6S)-NADHX</text>
        <dbReference type="Rhea" id="RHEA:32215"/>
        <dbReference type="ChEBI" id="CHEBI:64074"/>
        <dbReference type="ChEBI" id="CHEBI:64075"/>
        <dbReference type="EC" id="5.1.99.6"/>
    </reaction>
</comment>
<dbReference type="GO" id="GO:0110051">
    <property type="term" value="P:metabolite repair"/>
    <property type="evidence" value="ECO:0007669"/>
    <property type="project" value="TreeGrafter"/>
</dbReference>
<evidence type="ECO:0000256" key="2">
    <source>
        <dbReference type="ARBA" id="ARBA00000909"/>
    </source>
</evidence>
<dbReference type="EMBL" id="JAPRAT010000008">
    <property type="protein sequence ID" value="MCZ0702688.1"/>
    <property type="molecule type" value="Genomic_DNA"/>
</dbReference>
<dbReference type="PROSITE" id="PS51385">
    <property type="entry name" value="YJEF_N"/>
    <property type="match status" value="1"/>
</dbReference>
<keyword evidence="13" id="KW-0511">Multifunctional enzyme</keyword>
<dbReference type="Proteomes" id="UP001084197">
    <property type="component" value="Unassembled WGS sequence"/>
</dbReference>
<evidence type="ECO:0000256" key="10">
    <source>
        <dbReference type="ARBA" id="ARBA00023027"/>
    </source>
</evidence>
<comment type="caution">
    <text evidence="22">The sequence shown here is derived from an EMBL/GenBank/DDBJ whole genome shotgun (WGS) entry which is preliminary data.</text>
</comment>
<dbReference type="HAMAP" id="MF_01965">
    <property type="entry name" value="NADHX_dehydratase"/>
    <property type="match status" value="1"/>
</dbReference>
<comment type="similarity">
    <text evidence="3 19">In the N-terminal section; belongs to the NnrE/AIBP family.</text>
</comment>
<keyword evidence="8 17" id="KW-0521">NADP</keyword>
<keyword evidence="7 17" id="KW-0067">ATP-binding</keyword>
<dbReference type="PROSITE" id="PS51383">
    <property type="entry name" value="YJEF_C_3"/>
    <property type="match status" value="1"/>
</dbReference>
<comment type="function">
    <text evidence="17">Catalyzes the dehydration of the S-form of NAD(P)HX at the expense of ADP, which is converted to AMP. Together with NAD(P)HX epimerase, which catalyzes the epimerization of the S- and R-forms, the enzyme allows the repair of both epimers of NAD(P)HX, a damaged form of NAD(P)H that is a result of enzymatic or heat-dependent hydration.</text>
</comment>
<dbReference type="InterPro" id="IPR036652">
    <property type="entry name" value="YjeF_N_dom_sf"/>
</dbReference>
<keyword evidence="23" id="KW-1185">Reference proteome</keyword>
<protein>
    <recommendedName>
        <fullName evidence="19">Bifunctional NAD(P)H-hydrate repair enzyme</fullName>
    </recommendedName>
    <alternativeName>
        <fullName evidence="19">Nicotinamide nucleotide repair protein</fullName>
    </alternativeName>
    <domain>
        <recommendedName>
            <fullName evidence="19">ADP-dependent (S)-NAD(P)H-hydrate dehydratase</fullName>
            <ecNumber evidence="19">4.2.1.136</ecNumber>
        </recommendedName>
        <alternativeName>
            <fullName evidence="19">ADP-dependent NAD(P)HX dehydratase</fullName>
        </alternativeName>
    </domain>
    <domain>
        <recommendedName>
            <fullName evidence="19">NAD(P)H-hydrate epimerase</fullName>
            <ecNumber evidence="19">5.1.99.6</ecNumber>
        </recommendedName>
    </domain>
</protein>
<proteinExistence type="inferred from homology"/>
<gene>
    <name evidence="18" type="primary">nnrE</name>
    <name evidence="17" type="synonym">nnrD</name>
    <name evidence="22" type="ORF">OWO01_05655</name>
</gene>
<dbReference type="AlphaFoldDB" id="A0A9J6RAK5"/>
<evidence type="ECO:0000313" key="22">
    <source>
        <dbReference type="EMBL" id="MCZ0702688.1"/>
    </source>
</evidence>
<comment type="function">
    <text evidence="14 19">Bifunctional enzyme that catalyzes the epimerization of the S- and R-forms of NAD(P)HX and the dehydration of the S-form of NAD(P)HX at the expense of ADP, which is converted to AMP. This allows the repair of both epimers of NAD(P)HX, a damaged form of NAD(P)H that is a result of enzymatic or heat-dependent hydration.</text>
</comment>
<feature type="binding site" evidence="18">
    <location>
        <position position="141"/>
    </location>
    <ligand>
        <name>(6S)-NADPHX</name>
        <dbReference type="ChEBI" id="CHEBI:64076"/>
    </ligand>
</feature>
<keyword evidence="10 17" id="KW-0520">NAD</keyword>
<dbReference type="InterPro" id="IPR029056">
    <property type="entry name" value="Ribokinase-like"/>
</dbReference>
<evidence type="ECO:0000256" key="9">
    <source>
        <dbReference type="ARBA" id="ARBA00022958"/>
    </source>
</evidence>
<comment type="similarity">
    <text evidence="17">Belongs to the NnrD/CARKD family.</text>
</comment>
<dbReference type="PANTHER" id="PTHR12592:SF0">
    <property type="entry name" value="ATP-DEPENDENT (S)-NAD(P)H-HYDRATE DEHYDRATASE"/>
    <property type="match status" value="1"/>
</dbReference>
<dbReference type="Pfam" id="PF01256">
    <property type="entry name" value="Carb_kinase"/>
    <property type="match status" value="1"/>
</dbReference>
<dbReference type="InterPro" id="IPR004443">
    <property type="entry name" value="YjeF_N_dom"/>
</dbReference>
<dbReference type="HAMAP" id="MF_01966">
    <property type="entry name" value="NADHX_epimerase"/>
    <property type="match status" value="1"/>
</dbReference>
<evidence type="ECO:0000256" key="6">
    <source>
        <dbReference type="ARBA" id="ARBA00022741"/>
    </source>
</evidence>
<evidence type="ECO:0000256" key="13">
    <source>
        <dbReference type="ARBA" id="ARBA00023268"/>
    </source>
</evidence>
<comment type="cofactor">
    <cofactor evidence="17">
        <name>Mg(2+)</name>
        <dbReference type="ChEBI" id="CHEBI:18420"/>
    </cofactor>
</comment>
<comment type="function">
    <text evidence="18">Catalyzes the epimerization of the S- and R-forms of NAD(P)HX, a damaged form of NAD(P)H that is a result of enzymatic or heat-dependent hydration. This is a prerequisite for the S-specific NAD(P)H-hydrate dehydratase to allow the repair of both epimers of NAD(P)HX.</text>
</comment>
<dbReference type="Pfam" id="PF03853">
    <property type="entry name" value="YjeF_N"/>
    <property type="match status" value="1"/>
</dbReference>
<evidence type="ECO:0000259" key="21">
    <source>
        <dbReference type="PROSITE" id="PS51385"/>
    </source>
</evidence>
<dbReference type="InterPro" id="IPR030677">
    <property type="entry name" value="Nnr"/>
</dbReference>
<dbReference type="GO" id="GO:0052855">
    <property type="term" value="F:ADP-dependent NAD(P)H-hydrate dehydratase activity"/>
    <property type="evidence" value="ECO:0007669"/>
    <property type="project" value="UniProtKB-UniRule"/>
</dbReference>
<feature type="domain" description="YjeF N-terminal" evidence="21">
    <location>
        <begin position="9"/>
        <end position="216"/>
    </location>
</feature>
<evidence type="ECO:0000256" key="4">
    <source>
        <dbReference type="ARBA" id="ARBA00009524"/>
    </source>
</evidence>
<evidence type="ECO:0000259" key="20">
    <source>
        <dbReference type="PROSITE" id="PS51383"/>
    </source>
</evidence>
<comment type="catalytic activity">
    <reaction evidence="15 17 19">
        <text>(6S)-NADHX + ADP = AMP + phosphate + NADH + H(+)</text>
        <dbReference type="Rhea" id="RHEA:32223"/>
        <dbReference type="ChEBI" id="CHEBI:15378"/>
        <dbReference type="ChEBI" id="CHEBI:43474"/>
        <dbReference type="ChEBI" id="CHEBI:57945"/>
        <dbReference type="ChEBI" id="CHEBI:64074"/>
        <dbReference type="ChEBI" id="CHEBI:456215"/>
        <dbReference type="ChEBI" id="CHEBI:456216"/>
        <dbReference type="EC" id="4.2.1.136"/>
    </reaction>
</comment>
<evidence type="ECO:0000256" key="5">
    <source>
        <dbReference type="ARBA" id="ARBA00022723"/>
    </source>
</evidence>
<keyword evidence="5 18" id="KW-0479">Metal-binding</keyword>
<dbReference type="InterPro" id="IPR000631">
    <property type="entry name" value="CARKD"/>
</dbReference>
<feature type="binding site" evidence="18">
    <location>
        <begin position="130"/>
        <end position="136"/>
    </location>
    <ligand>
        <name>(6S)-NADPHX</name>
        <dbReference type="ChEBI" id="CHEBI:64076"/>
    </ligand>
</feature>
<comment type="subunit">
    <text evidence="17">Homotetramer.</text>
</comment>
<evidence type="ECO:0000256" key="16">
    <source>
        <dbReference type="ARBA" id="ARBA00049209"/>
    </source>
</evidence>
<evidence type="ECO:0000256" key="11">
    <source>
        <dbReference type="ARBA" id="ARBA00023235"/>
    </source>
</evidence>
<feature type="domain" description="YjeF C-terminal" evidence="20">
    <location>
        <begin position="225"/>
        <end position="504"/>
    </location>
</feature>
<dbReference type="PIRSF" id="PIRSF017184">
    <property type="entry name" value="Nnr"/>
    <property type="match status" value="1"/>
</dbReference>
<dbReference type="GO" id="GO:0005524">
    <property type="term" value="F:ATP binding"/>
    <property type="evidence" value="ECO:0007669"/>
    <property type="project" value="UniProtKB-UniRule"/>
</dbReference>
<keyword evidence="9 18" id="KW-0630">Potassium</keyword>
<dbReference type="SUPFAM" id="SSF64153">
    <property type="entry name" value="YjeF N-terminal domain-like"/>
    <property type="match status" value="1"/>
</dbReference>
<evidence type="ECO:0000256" key="15">
    <source>
        <dbReference type="ARBA" id="ARBA00048238"/>
    </source>
</evidence>
<dbReference type="Gene3D" id="3.40.50.10260">
    <property type="entry name" value="YjeF N-terminal domain"/>
    <property type="match status" value="1"/>
</dbReference>
<feature type="binding site" evidence="18">
    <location>
        <position position="58"/>
    </location>
    <ligand>
        <name>K(+)</name>
        <dbReference type="ChEBI" id="CHEBI:29103"/>
    </ligand>
</feature>
<comment type="caution">
    <text evidence="17">Lacks conserved residue(s) required for the propagation of feature annotation.</text>
</comment>
<evidence type="ECO:0000256" key="18">
    <source>
        <dbReference type="HAMAP-Rule" id="MF_01966"/>
    </source>
</evidence>
<comment type="cofactor">
    <cofactor evidence="18 19">
        <name>K(+)</name>
        <dbReference type="ChEBI" id="CHEBI:29103"/>
    </cofactor>
    <text evidence="18 19">Binds 1 potassium ion per subunit.</text>
</comment>
<comment type="similarity">
    <text evidence="4 19">In the C-terminal section; belongs to the NnrD/CARKD family.</text>
</comment>
<dbReference type="Gene3D" id="3.40.1190.20">
    <property type="match status" value="1"/>
</dbReference>
<evidence type="ECO:0000256" key="1">
    <source>
        <dbReference type="ARBA" id="ARBA00000013"/>
    </source>
</evidence>
<dbReference type="GO" id="GO:0046872">
    <property type="term" value="F:metal ion binding"/>
    <property type="evidence" value="ECO:0007669"/>
    <property type="project" value="UniProtKB-UniRule"/>
</dbReference>